<feature type="transmembrane region" description="Helical" evidence="8">
    <location>
        <begin position="181"/>
        <end position="200"/>
    </location>
</feature>
<dbReference type="InterPro" id="IPR044878">
    <property type="entry name" value="UbiA_sf"/>
</dbReference>
<dbReference type="InterPro" id="IPR026046">
    <property type="entry name" value="UBIAD1"/>
</dbReference>
<comment type="function">
    <text evidence="8">Conversion of 1,4-dihydroxy-2-naphthoate (DHNA) to demethylmenaquinone (DMK).</text>
</comment>
<dbReference type="EMBL" id="SIRS01000002">
    <property type="protein sequence ID" value="TBN17824.1"/>
    <property type="molecule type" value="Genomic_DNA"/>
</dbReference>
<evidence type="ECO:0000256" key="7">
    <source>
        <dbReference type="ARBA" id="ARBA00023136"/>
    </source>
</evidence>
<dbReference type="Proteomes" id="UP000292372">
    <property type="component" value="Unassembled WGS sequence"/>
</dbReference>
<dbReference type="GO" id="GO:0046428">
    <property type="term" value="F:1,4-dihydroxy-2-naphthoate polyprenyltransferase activity"/>
    <property type="evidence" value="ECO:0007669"/>
    <property type="project" value="UniProtKB-UniRule"/>
</dbReference>
<gene>
    <name evidence="8 10" type="primary">menA</name>
    <name evidence="10" type="ORF">EYD46_05795</name>
</gene>
<dbReference type="PIRSF" id="PIRSF005355">
    <property type="entry name" value="UBIAD1"/>
    <property type="match status" value="1"/>
</dbReference>
<comment type="subcellular location">
    <subcellularLocation>
        <location evidence="8">Cell membrane</location>
        <topology evidence="8">Multi-pass membrane protein</topology>
    </subcellularLocation>
    <subcellularLocation>
        <location evidence="1">Membrane</location>
        <topology evidence="1">Multi-pass membrane protein</topology>
    </subcellularLocation>
</comment>
<evidence type="ECO:0000256" key="5">
    <source>
        <dbReference type="ARBA" id="ARBA00022692"/>
    </source>
</evidence>
<feature type="transmembrane region" description="Helical" evidence="8">
    <location>
        <begin position="229"/>
        <end position="249"/>
    </location>
</feature>
<keyword evidence="7 8" id="KW-0472">Membrane</keyword>
<comment type="similarity">
    <text evidence="8">Belongs to the MenA family. Type 1 subfamily.</text>
</comment>
<organism evidence="10 11">
    <name type="scientific">Hyunsoonleella pacifica</name>
    <dbReference type="NCBI Taxonomy" id="1080224"/>
    <lineage>
        <taxon>Bacteria</taxon>
        <taxon>Pseudomonadati</taxon>
        <taxon>Bacteroidota</taxon>
        <taxon>Flavobacteriia</taxon>
        <taxon>Flavobacteriales</taxon>
        <taxon>Flavobacteriaceae</taxon>
    </lineage>
</organism>
<dbReference type="Pfam" id="PF01040">
    <property type="entry name" value="UbiA"/>
    <property type="match status" value="1"/>
</dbReference>
<feature type="transmembrane region" description="Helical" evidence="8">
    <location>
        <begin position="120"/>
        <end position="142"/>
    </location>
</feature>
<feature type="transmembrane region" description="Helical" evidence="8">
    <location>
        <begin position="44"/>
        <end position="62"/>
    </location>
</feature>
<dbReference type="OrthoDB" id="9767568at2"/>
<dbReference type="InterPro" id="IPR004657">
    <property type="entry name" value="MenA"/>
</dbReference>
<comment type="pathway">
    <text evidence="8">Quinol/quinone metabolism; menaquinone biosynthesis; menaquinol from 1,4-dihydroxy-2-naphthoate: step 1/2.</text>
</comment>
<evidence type="ECO:0000256" key="1">
    <source>
        <dbReference type="ARBA" id="ARBA00004141"/>
    </source>
</evidence>
<keyword evidence="2 8" id="KW-0474">Menaquinone biosynthesis</keyword>
<keyword evidence="6 8" id="KW-1133">Transmembrane helix</keyword>
<evidence type="ECO:0000313" key="10">
    <source>
        <dbReference type="EMBL" id="TBN17824.1"/>
    </source>
</evidence>
<proteinExistence type="inferred from homology"/>
<dbReference type="NCBIfam" id="TIGR00751">
    <property type="entry name" value="menA"/>
    <property type="match status" value="1"/>
</dbReference>
<evidence type="ECO:0000256" key="9">
    <source>
        <dbReference type="NCBIfam" id="TIGR00751"/>
    </source>
</evidence>
<reference evidence="10 11" key="1">
    <citation type="journal article" date="2015" name="Int. J. Syst. Evol. Microbiol.">
        <title>Hyunsoonleella pacifica sp. nov., isolated from seawater of South Pacific Gyre.</title>
        <authorList>
            <person name="Gao X."/>
            <person name="Zhang Z."/>
            <person name="Dai X."/>
            <person name="Zhang X.H."/>
        </authorList>
    </citation>
    <scope>NUCLEOTIDE SEQUENCE [LARGE SCALE GENOMIC DNA]</scope>
    <source>
        <strain evidence="10 11">SW033</strain>
    </source>
</reference>
<evidence type="ECO:0000256" key="3">
    <source>
        <dbReference type="ARBA" id="ARBA00022475"/>
    </source>
</evidence>
<evidence type="ECO:0000256" key="6">
    <source>
        <dbReference type="ARBA" id="ARBA00022989"/>
    </source>
</evidence>
<name>A0A4Q9FR36_9FLAO</name>
<dbReference type="UniPathway" id="UPA00079">
    <property type="reaction ID" value="UER00168"/>
</dbReference>
<comment type="catalytic activity">
    <reaction evidence="8">
        <text>an all-trans-polyprenyl diphosphate + 1,4-dihydroxy-2-naphthoate + H(+) = a 2-demethylmenaquinol + CO2 + diphosphate</text>
        <dbReference type="Rhea" id="RHEA:26478"/>
        <dbReference type="Rhea" id="RHEA-COMP:9563"/>
        <dbReference type="Rhea" id="RHEA-COMP:9564"/>
        <dbReference type="ChEBI" id="CHEBI:11173"/>
        <dbReference type="ChEBI" id="CHEBI:15378"/>
        <dbReference type="ChEBI" id="CHEBI:16526"/>
        <dbReference type="ChEBI" id="CHEBI:33019"/>
        <dbReference type="ChEBI" id="CHEBI:55437"/>
        <dbReference type="ChEBI" id="CHEBI:58914"/>
        <dbReference type="EC" id="2.5.1.74"/>
    </reaction>
</comment>
<evidence type="ECO:0000256" key="4">
    <source>
        <dbReference type="ARBA" id="ARBA00022679"/>
    </source>
</evidence>
<dbReference type="HAMAP" id="MF_01937">
    <property type="entry name" value="MenA_1"/>
    <property type="match status" value="1"/>
</dbReference>
<feature type="transmembrane region" description="Helical" evidence="8">
    <location>
        <begin position="154"/>
        <end position="175"/>
    </location>
</feature>
<dbReference type="CDD" id="cd13962">
    <property type="entry name" value="PT_UbiA_UBIAD1"/>
    <property type="match status" value="1"/>
</dbReference>
<dbReference type="EC" id="2.5.1.74" evidence="8 9"/>
<dbReference type="GO" id="GO:0042371">
    <property type="term" value="P:vitamin K biosynthetic process"/>
    <property type="evidence" value="ECO:0007669"/>
    <property type="project" value="TreeGrafter"/>
</dbReference>
<comment type="caution">
    <text evidence="10">The sequence shown here is derived from an EMBL/GenBank/DDBJ whole genome shotgun (WGS) entry which is preliminary data.</text>
</comment>
<dbReference type="InterPro" id="IPR000537">
    <property type="entry name" value="UbiA_prenyltransferase"/>
</dbReference>
<keyword evidence="5 8" id="KW-0812">Transmembrane</keyword>
<keyword evidence="3 8" id="KW-1003">Cell membrane</keyword>
<feature type="transmembrane region" description="Helical" evidence="8">
    <location>
        <begin position="97"/>
        <end position="114"/>
    </location>
</feature>
<keyword evidence="11" id="KW-1185">Reference proteome</keyword>
<protein>
    <recommendedName>
        <fullName evidence="8 9">1,4-dihydroxy-2-naphthoate octaprenyltransferase</fullName>
        <shortName evidence="8">DHNA-octaprenyltransferase</shortName>
        <ecNumber evidence="8 9">2.5.1.74</ecNumber>
    </recommendedName>
</protein>
<evidence type="ECO:0000256" key="8">
    <source>
        <dbReference type="HAMAP-Rule" id="MF_01937"/>
    </source>
</evidence>
<evidence type="ECO:0000256" key="2">
    <source>
        <dbReference type="ARBA" id="ARBA00022428"/>
    </source>
</evidence>
<accession>A0A4Q9FR36</accession>
<dbReference type="GO" id="GO:0005886">
    <property type="term" value="C:plasma membrane"/>
    <property type="evidence" value="ECO:0007669"/>
    <property type="project" value="UniProtKB-SubCell"/>
</dbReference>
<dbReference type="PANTHER" id="PTHR13929">
    <property type="entry name" value="1,4-DIHYDROXY-2-NAPHTHOATE OCTAPRENYLTRANSFERASE"/>
    <property type="match status" value="1"/>
</dbReference>
<evidence type="ECO:0000313" key="11">
    <source>
        <dbReference type="Proteomes" id="UP000292372"/>
    </source>
</evidence>
<dbReference type="AlphaFoldDB" id="A0A4Q9FR36"/>
<dbReference type="Gene3D" id="1.10.357.140">
    <property type="entry name" value="UbiA prenyltransferase"/>
    <property type="match status" value="1"/>
</dbReference>
<dbReference type="GO" id="GO:0009234">
    <property type="term" value="P:menaquinone biosynthetic process"/>
    <property type="evidence" value="ECO:0007669"/>
    <property type="project" value="UniProtKB-UniRule"/>
</dbReference>
<keyword evidence="4 8" id="KW-0808">Transferase</keyword>
<feature type="transmembrane region" description="Helical" evidence="8">
    <location>
        <begin position="284"/>
        <end position="303"/>
    </location>
</feature>
<sequence>MDSIMQNLSVWISAMRLRTLPLSVSGIIIASSFAEYNGCFNWSIFILALLTTISLQILSNLANDYGDGIKGTDDNNRIGPERAIQSGKITPNEMFEVIKLNILICIVLAFLLIFKAFGSQYFLLTLLFFLLGICSVIAAIRYTVGNKAYGYRGLGDVFVFVFFGLVSVIGCYVLYAKTIHHVVFLPAITIGLLSAAVLNLNNMRDIKSDSASGKITLAVKLGIDRAKRYHSILIISAIIISALFGILYYTSLYNLIYFVAYIPLIKHLKTVKNTKISKDLDPELKKVALSTFFLSVLLAVGHLF</sequence>
<dbReference type="PANTHER" id="PTHR13929:SF0">
    <property type="entry name" value="UBIA PRENYLTRANSFERASE DOMAIN-CONTAINING PROTEIN 1"/>
    <property type="match status" value="1"/>
</dbReference>